<organism evidence="1 2">
    <name type="scientific">Acanthoscelides obtectus</name>
    <name type="common">Bean weevil</name>
    <name type="synonym">Bruchus obtectus</name>
    <dbReference type="NCBI Taxonomy" id="200917"/>
    <lineage>
        <taxon>Eukaryota</taxon>
        <taxon>Metazoa</taxon>
        <taxon>Ecdysozoa</taxon>
        <taxon>Arthropoda</taxon>
        <taxon>Hexapoda</taxon>
        <taxon>Insecta</taxon>
        <taxon>Pterygota</taxon>
        <taxon>Neoptera</taxon>
        <taxon>Endopterygota</taxon>
        <taxon>Coleoptera</taxon>
        <taxon>Polyphaga</taxon>
        <taxon>Cucujiformia</taxon>
        <taxon>Chrysomeloidea</taxon>
        <taxon>Chrysomelidae</taxon>
        <taxon>Bruchinae</taxon>
        <taxon>Bruchini</taxon>
        <taxon>Acanthoscelides</taxon>
    </lineage>
</organism>
<evidence type="ECO:0000313" key="2">
    <source>
        <dbReference type="Proteomes" id="UP001152888"/>
    </source>
</evidence>
<dbReference type="Proteomes" id="UP001152888">
    <property type="component" value="Unassembled WGS sequence"/>
</dbReference>
<protein>
    <submittedName>
        <fullName evidence="1">Uncharacterized protein</fullName>
    </submittedName>
</protein>
<reference evidence="1" key="1">
    <citation type="submission" date="2022-03" db="EMBL/GenBank/DDBJ databases">
        <authorList>
            <person name="Sayadi A."/>
        </authorList>
    </citation>
    <scope>NUCLEOTIDE SEQUENCE</scope>
</reference>
<dbReference type="OrthoDB" id="10257855at2759"/>
<comment type="caution">
    <text evidence="1">The sequence shown here is derived from an EMBL/GenBank/DDBJ whole genome shotgun (WGS) entry which is preliminary data.</text>
</comment>
<gene>
    <name evidence="1" type="ORF">ACAOBT_LOCUS19327</name>
</gene>
<proteinExistence type="predicted"/>
<keyword evidence="2" id="KW-1185">Reference proteome</keyword>
<dbReference type="PROSITE" id="PS51257">
    <property type="entry name" value="PROKAR_LIPOPROTEIN"/>
    <property type="match status" value="1"/>
</dbReference>
<dbReference type="EMBL" id="CAKOFQ010007074">
    <property type="protein sequence ID" value="CAH1989863.1"/>
    <property type="molecule type" value="Genomic_DNA"/>
</dbReference>
<sequence>MSQIKDLNCPSNVNCINLHEPCISCNVTTACRYGSRLNATCRVYEQISCKVTENSRKMYIATGRVVTVGPQL</sequence>
<accession>A0A9P0LET7</accession>
<name>A0A9P0LET7_ACAOB</name>
<dbReference type="AlphaFoldDB" id="A0A9P0LET7"/>
<evidence type="ECO:0000313" key="1">
    <source>
        <dbReference type="EMBL" id="CAH1989863.1"/>
    </source>
</evidence>